<feature type="compositionally biased region" description="Basic residues" evidence="1">
    <location>
        <begin position="76"/>
        <end position="93"/>
    </location>
</feature>
<feature type="region of interest" description="Disordered" evidence="1">
    <location>
        <begin position="75"/>
        <end position="94"/>
    </location>
</feature>
<accession>A0A914D8C9</accession>
<evidence type="ECO:0000313" key="3">
    <source>
        <dbReference type="WBParaSite" id="ACRNAN_scaffold2077.g30598.t1"/>
    </source>
</evidence>
<dbReference type="AlphaFoldDB" id="A0A914D8C9"/>
<evidence type="ECO:0000256" key="1">
    <source>
        <dbReference type="SAM" id="MobiDB-lite"/>
    </source>
</evidence>
<keyword evidence="2" id="KW-1185">Reference proteome</keyword>
<sequence>MRRRKKPEISKIFIQEDDVISEFDTKIRISECEFFPYDCVIDIHPISESLLSLASSNEDTTTHEKIFPPQETFFKNSRRKRKPSPLGLKRNRKNLSTNKKIPQFWLDDEKFLSELSFFDKLSEIAWHPYKNGVTKHVKFII</sequence>
<reference evidence="3" key="1">
    <citation type="submission" date="2022-11" db="UniProtKB">
        <authorList>
            <consortium name="WormBaseParasite"/>
        </authorList>
    </citation>
    <scope>IDENTIFICATION</scope>
</reference>
<dbReference type="WBParaSite" id="ACRNAN_scaffold2077.g30598.t1">
    <property type="protein sequence ID" value="ACRNAN_scaffold2077.g30598.t1"/>
    <property type="gene ID" value="ACRNAN_scaffold2077.g30598"/>
</dbReference>
<protein>
    <submittedName>
        <fullName evidence="3">Uncharacterized protein</fullName>
    </submittedName>
</protein>
<organism evidence="2 3">
    <name type="scientific">Acrobeloides nanus</name>
    <dbReference type="NCBI Taxonomy" id="290746"/>
    <lineage>
        <taxon>Eukaryota</taxon>
        <taxon>Metazoa</taxon>
        <taxon>Ecdysozoa</taxon>
        <taxon>Nematoda</taxon>
        <taxon>Chromadorea</taxon>
        <taxon>Rhabditida</taxon>
        <taxon>Tylenchina</taxon>
        <taxon>Cephalobomorpha</taxon>
        <taxon>Cephaloboidea</taxon>
        <taxon>Cephalobidae</taxon>
        <taxon>Acrobeloides</taxon>
    </lineage>
</organism>
<name>A0A914D8C9_9BILA</name>
<evidence type="ECO:0000313" key="2">
    <source>
        <dbReference type="Proteomes" id="UP000887540"/>
    </source>
</evidence>
<dbReference type="Proteomes" id="UP000887540">
    <property type="component" value="Unplaced"/>
</dbReference>
<proteinExistence type="predicted"/>